<sequence>MSSRRRFRGRIAGVGSTSGVRVVVGWWLESPFGDFADVMVERPDGHRVLLAPSEQVADLVSSTYTFDEVRIEDVDIDGDRGRVDGDPRPGRWGPSSPSLTMSLEVGDRIPLGRLLQVLPRPLLETPAFATLADPVARVVVRGVRTRGVARRGRREYYGATDVHAVTTMAGTFDGVDLGSLAPVDPPCRFGFSSTPRRPSVTSVTTTIVDL</sequence>
<name>A0A941D5C3_9MICO</name>
<feature type="region of interest" description="Disordered" evidence="1">
    <location>
        <begin position="77"/>
        <end position="97"/>
    </location>
</feature>
<keyword evidence="3" id="KW-1185">Reference proteome</keyword>
<dbReference type="RefSeq" id="WP_211600845.1">
    <property type="nucleotide sequence ID" value="NZ_JAGSNF010000001.1"/>
</dbReference>
<dbReference type="EMBL" id="JAGSNF010000001">
    <property type="protein sequence ID" value="MBR7741731.1"/>
    <property type="molecule type" value="Genomic_DNA"/>
</dbReference>
<evidence type="ECO:0000313" key="3">
    <source>
        <dbReference type="Proteomes" id="UP000677016"/>
    </source>
</evidence>
<evidence type="ECO:0000313" key="2">
    <source>
        <dbReference type="EMBL" id="MBR7741731.1"/>
    </source>
</evidence>
<protein>
    <submittedName>
        <fullName evidence="2">Uncharacterized protein</fullName>
    </submittedName>
</protein>
<accession>A0A941D5C3</accession>
<reference evidence="2" key="1">
    <citation type="submission" date="2021-04" db="EMBL/GenBank/DDBJ databases">
        <title>Phycicoccus avicenniae sp. nov., a novel endophytic actinomycetes isolated from branch of Avicennia mariana.</title>
        <authorList>
            <person name="Tuo L."/>
        </authorList>
    </citation>
    <scope>NUCLEOTIDE SEQUENCE</scope>
    <source>
        <strain evidence="2">BSK3Z-2</strain>
    </source>
</reference>
<proteinExistence type="predicted"/>
<feature type="compositionally biased region" description="Basic and acidic residues" evidence="1">
    <location>
        <begin position="77"/>
        <end position="89"/>
    </location>
</feature>
<dbReference type="AlphaFoldDB" id="A0A941D5C3"/>
<evidence type="ECO:0000256" key="1">
    <source>
        <dbReference type="SAM" id="MobiDB-lite"/>
    </source>
</evidence>
<comment type="caution">
    <text evidence="2">The sequence shown here is derived from an EMBL/GenBank/DDBJ whole genome shotgun (WGS) entry which is preliminary data.</text>
</comment>
<dbReference type="Proteomes" id="UP000677016">
    <property type="component" value="Unassembled WGS sequence"/>
</dbReference>
<gene>
    <name evidence="2" type="ORF">KC207_00280</name>
</gene>
<organism evidence="2 3">
    <name type="scientific">Phycicoccus avicenniae</name>
    <dbReference type="NCBI Taxonomy" id="2828860"/>
    <lineage>
        <taxon>Bacteria</taxon>
        <taxon>Bacillati</taxon>
        <taxon>Actinomycetota</taxon>
        <taxon>Actinomycetes</taxon>
        <taxon>Micrococcales</taxon>
        <taxon>Intrasporangiaceae</taxon>
        <taxon>Phycicoccus</taxon>
    </lineage>
</organism>